<proteinExistence type="predicted"/>
<dbReference type="InterPro" id="IPR007096">
    <property type="entry name" value="RNA-dir_Rpol_cat_phage"/>
</dbReference>
<keyword evidence="11" id="KW-1185">Reference proteome</keyword>
<evidence type="ECO:0000256" key="6">
    <source>
        <dbReference type="ARBA" id="ARBA00022953"/>
    </source>
</evidence>
<keyword evidence="3" id="KW-0808">Transferase</keyword>
<evidence type="ECO:0000256" key="7">
    <source>
        <dbReference type="ARBA" id="ARBA00030248"/>
    </source>
</evidence>
<dbReference type="EMBL" id="MZ679708">
    <property type="protein sequence ID" value="UJQ85569.1"/>
    <property type="molecule type" value="Genomic_RNA"/>
</dbReference>
<evidence type="ECO:0000256" key="3">
    <source>
        <dbReference type="ARBA" id="ARBA00022679"/>
    </source>
</evidence>
<dbReference type="EC" id="2.7.7.48" evidence="1"/>
<evidence type="ECO:0000256" key="8">
    <source>
        <dbReference type="ARBA" id="ARBA00048744"/>
    </source>
</evidence>
<dbReference type="Pfam" id="PF03431">
    <property type="entry name" value="RNA_replicase_B"/>
    <property type="match status" value="1"/>
</dbReference>
<keyword evidence="5" id="KW-0547">Nucleotide-binding</keyword>
<dbReference type="PROSITE" id="PS50522">
    <property type="entry name" value="RDRP_PHAGE"/>
    <property type="match status" value="1"/>
</dbReference>
<evidence type="ECO:0000256" key="4">
    <source>
        <dbReference type="ARBA" id="ARBA00022695"/>
    </source>
</evidence>
<keyword evidence="4" id="KW-0548">Nucleotidyltransferase</keyword>
<evidence type="ECO:0000259" key="9">
    <source>
        <dbReference type="PROSITE" id="PS50522"/>
    </source>
</evidence>
<evidence type="ECO:0000313" key="11">
    <source>
        <dbReference type="Proteomes" id="UP001058426"/>
    </source>
</evidence>
<dbReference type="SUPFAM" id="SSF56672">
    <property type="entry name" value="DNA/RNA polymerases"/>
    <property type="match status" value="1"/>
</dbReference>
<organism evidence="10 11">
    <name type="scientific">Leviviridae sp</name>
    <dbReference type="NCBI Taxonomy" id="2027243"/>
    <lineage>
        <taxon>Viruses</taxon>
        <taxon>Riboviria</taxon>
        <taxon>Orthornavirae</taxon>
        <taxon>Lenarviricota</taxon>
        <taxon>Leviviricetes</taxon>
        <taxon>Norzivirales</taxon>
        <taxon>Fiersviridae</taxon>
    </lineage>
</organism>
<accession>A0ABY3STB2</accession>
<sequence>MLHKQHVLSKKYKLLPSFPPNTYDSFIGLLREQLSEDLSFKAGHLNKMLTSKINDRRDPVTDDVRRDRAIDKWLNRELVNKDTNIRIMFSDETDFLFLNDRGFPVSARDVIEWSRVQLTRLLGETVPWEALRGSFSGGASTSLKRSAGMVPRKYQDGKDITHHALRVYGLLTHSAWVMPRDLELVEGNVMFTVPKTAEIDRVACKEPELNMYCQKAIGDFIRRKLKTVGIDLNDQSVNQGLAIQGAIDGSLATIDLSSASDSVTKQLVIELLPYEWSELLMDLRSPKTYVRGEWHANNMIASMGNGYTFELESLIFWILVRACMYFTHTSGSMSVYGDDIICPVGLRDSVESTLSFFGFDINESKSFWSGPFRESCGMHWHSEEGDVTPFYVKNVPVSVTDWIHILNSLRKWASWGRERICDPRYYDLWSLFSELIPEPVKGSWDVARKEALVRHGRRNIAVIRPILRSDHRMTDKYQYGSYVRWLDTTETRREPPTLAAEDPFSYEGPLQLRRLKVQKDTRHLPVFPQEYET</sequence>
<feature type="domain" description="RdRp catalytic" evidence="9">
    <location>
        <begin position="240"/>
        <end position="370"/>
    </location>
</feature>
<keyword evidence="6" id="KW-0693">Viral RNA replication</keyword>
<dbReference type="Proteomes" id="UP001058426">
    <property type="component" value="Chromosome"/>
</dbReference>
<evidence type="ECO:0000256" key="1">
    <source>
        <dbReference type="ARBA" id="ARBA00012494"/>
    </source>
</evidence>
<keyword evidence="2" id="KW-0696">RNA-directed RNA polymerase</keyword>
<evidence type="ECO:0000313" key="10">
    <source>
        <dbReference type="EMBL" id="UJQ85569.1"/>
    </source>
</evidence>
<dbReference type="InterPro" id="IPR005093">
    <property type="entry name" value="RNArep_beta"/>
</dbReference>
<name>A0ABY3STB2_9VIRU</name>
<reference evidence="10" key="1">
    <citation type="submission" date="2021-05" db="EMBL/GenBank/DDBJ databases">
        <authorList>
            <person name="Chen Y.-M."/>
            <person name="Zhang Y.-Z."/>
        </authorList>
    </citation>
    <scope>NUCLEOTIDE SEQUENCE</scope>
    <source>
        <strain evidence="10">347R-k141_390855</strain>
    </source>
</reference>
<reference evidence="10" key="2">
    <citation type="journal article" date="2022" name="Nat. Microbiol.">
        <title>RNA viromes from terrestrial sites across China expand environmental viral diversity.</title>
        <authorList>
            <person name="Chiapello M."/>
            <person name="Rodriguez-Romero J."/>
            <person name="Ayllon M.A."/>
            <person name="Turina M."/>
        </authorList>
    </citation>
    <scope>NUCLEOTIDE SEQUENCE</scope>
    <source>
        <strain evidence="10">347R-k141_390855</strain>
    </source>
</reference>
<evidence type="ECO:0000256" key="2">
    <source>
        <dbReference type="ARBA" id="ARBA00022484"/>
    </source>
</evidence>
<evidence type="ECO:0000256" key="5">
    <source>
        <dbReference type="ARBA" id="ARBA00022741"/>
    </source>
</evidence>
<protein>
    <recommendedName>
        <fullName evidence="1">RNA-directed RNA polymerase</fullName>
        <ecNumber evidence="1">2.7.7.48</ecNumber>
    </recommendedName>
    <alternativeName>
        <fullName evidence="7">RNA replicase beta chain</fullName>
    </alternativeName>
</protein>
<dbReference type="InterPro" id="IPR043502">
    <property type="entry name" value="DNA/RNA_pol_sf"/>
</dbReference>
<comment type="catalytic activity">
    <reaction evidence="8">
        <text>RNA(n) + a ribonucleoside 5'-triphosphate = RNA(n+1) + diphosphate</text>
        <dbReference type="Rhea" id="RHEA:21248"/>
        <dbReference type="Rhea" id="RHEA-COMP:14527"/>
        <dbReference type="Rhea" id="RHEA-COMP:17342"/>
        <dbReference type="ChEBI" id="CHEBI:33019"/>
        <dbReference type="ChEBI" id="CHEBI:61557"/>
        <dbReference type="ChEBI" id="CHEBI:140395"/>
        <dbReference type="EC" id="2.7.7.48"/>
    </reaction>
</comment>